<keyword evidence="1" id="KW-0812">Transmembrane</keyword>
<evidence type="ECO:0000313" key="2">
    <source>
        <dbReference type="EMBL" id="SFV64487.1"/>
    </source>
</evidence>
<accession>A0A1W1CFI5</accession>
<sequence length="743" mass="87425">MLKEIKWNFSFRKKDIQNIKEFFSMLLRLFLVHLILIVSDILRFIKFMKSMISQKIIFIPLIFMLILFGIYLSFINGKPDNKLFEEKIFPKFYYDTAIAVHDPKDRFAGTISQPQSLVTNPSLFIDKVPPIFWALLQEKYDPSLNFDSNATLFYQALFNGAYYNGIDISSPLSESKKMLLHIIKEQNLNTKPTLTLTQQLINAFIKKHPFKEHTNNIERLKLAKTFFHKLQADNGMNFKAWLLTQRDFFRRNGQGYGLKDCVEIFFGKPIDDLSTAQQAILVALYAKPFEMNLSLKKQKKAWEEIKQNAINLVSNSEVVKKHYKVISEIKKMPFPKLPSFPDSLMEVIGQITSKNQEQFSTLPTRSDALLQSLKAPLNEELDKLFQEYSISPKSKLVTQLTLNFNLNENFYFNHYFKAQIESLHLSTFWVSVVNQNGNLIRLYQQNTEYLHPPQIGNISKIFSTLLFVDRGDKYYTKYCNKKVKDELLLERGYDRCTSGAWMDTRRVFTSNKMLPLYDGFIKYREQNRQGDNIYYRPIYKSKIEALYQNLSLTPLENNEPRVSLGTGKLEMTPLELQTSLHKITQLIYNPNHIFYGLNLIKSFEYHNIKDSVVDKQLKVHSFESPEQLSPTFQNFFTQDKRIALQTIFKTPIYKSYGSLQWLKNYINIKFVFAQESHKNGNHWLVGAFKKADKYYSFTIYLQDQELNKDRVKEDFKKILESTITSITKSREMKFEYMKRVFRD</sequence>
<organism evidence="2">
    <name type="scientific">hydrothermal vent metagenome</name>
    <dbReference type="NCBI Taxonomy" id="652676"/>
    <lineage>
        <taxon>unclassified sequences</taxon>
        <taxon>metagenomes</taxon>
        <taxon>ecological metagenomes</taxon>
    </lineage>
</organism>
<reference evidence="2" key="1">
    <citation type="submission" date="2016-10" db="EMBL/GenBank/DDBJ databases">
        <authorList>
            <person name="de Groot N.N."/>
        </authorList>
    </citation>
    <scope>NUCLEOTIDE SEQUENCE</scope>
</reference>
<dbReference type="AlphaFoldDB" id="A0A1W1CFI5"/>
<keyword evidence="1" id="KW-1133">Transmembrane helix</keyword>
<name>A0A1W1CFI5_9ZZZZ</name>
<keyword evidence="1" id="KW-0472">Membrane</keyword>
<feature type="transmembrane region" description="Helical" evidence="1">
    <location>
        <begin position="56"/>
        <end position="74"/>
    </location>
</feature>
<dbReference type="Gene3D" id="1.10.3810.10">
    <property type="entry name" value="Biosynthetic peptidoglycan transglycosylase-like"/>
    <property type="match status" value="1"/>
</dbReference>
<dbReference type="EMBL" id="FPHN01000170">
    <property type="protein sequence ID" value="SFV64487.1"/>
    <property type="molecule type" value="Genomic_DNA"/>
</dbReference>
<proteinExistence type="predicted"/>
<dbReference type="InterPro" id="IPR036950">
    <property type="entry name" value="PBP_transglycosylase"/>
</dbReference>
<evidence type="ECO:0000256" key="1">
    <source>
        <dbReference type="SAM" id="Phobius"/>
    </source>
</evidence>
<protein>
    <submittedName>
        <fullName evidence="2">Uncharacterized protein</fullName>
    </submittedName>
</protein>
<gene>
    <name evidence="2" type="ORF">MNB_SV-14-1241</name>
</gene>
<feature type="transmembrane region" description="Helical" evidence="1">
    <location>
        <begin position="22"/>
        <end position="44"/>
    </location>
</feature>